<feature type="domain" description="AB hydrolase-1" evidence="1">
    <location>
        <begin position="23"/>
        <end position="250"/>
    </location>
</feature>
<dbReference type="OrthoDB" id="63962at2"/>
<evidence type="ECO:0000313" key="3">
    <source>
        <dbReference type="Proteomes" id="UP000318380"/>
    </source>
</evidence>
<dbReference type="InterPro" id="IPR000639">
    <property type="entry name" value="Epox_hydrolase-like"/>
</dbReference>
<dbReference type="InterPro" id="IPR029058">
    <property type="entry name" value="AB_hydrolase_fold"/>
</dbReference>
<dbReference type="PRINTS" id="PR00111">
    <property type="entry name" value="ABHYDROLASE"/>
</dbReference>
<dbReference type="RefSeq" id="WP_145810127.1">
    <property type="nucleotide sequence ID" value="NZ_VIVK01000001.1"/>
</dbReference>
<reference evidence="2 3" key="1">
    <citation type="submission" date="2019-06" db="EMBL/GenBank/DDBJ databases">
        <title>Sequencing the genomes of 1000 actinobacteria strains.</title>
        <authorList>
            <person name="Klenk H.-P."/>
        </authorList>
    </citation>
    <scope>NUCLEOTIDE SEQUENCE [LARGE SCALE GENOMIC DNA]</scope>
    <source>
        <strain evidence="2 3">DSM 24683</strain>
    </source>
</reference>
<dbReference type="InterPro" id="IPR000073">
    <property type="entry name" value="AB_hydrolase_1"/>
</dbReference>
<keyword evidence="3" id="KW-1185">Reference proteome</keyword>
<dbReference type="PANTHER" id="PTHR43194:SF2">
    <property type="entry name" value="PEROXISOMAL MEMBRANE PROTEIN LPX1"/>
    <property type="match status" value="1"/>
</dbReference>
<proteinExistence type="predicted"/>
<dbReference type="PRINTS" id="PR00412">
    <property type="entry name" value="EPOXHYDRLASE"/>
</dbReference>
<dbReference type="PANTHER" id="PTHR43194">
    <property type="entry name" value="HYDROLASE ALPHA/BETA FOLD FAMILY"/>
    <property type="match status" value="1"/>
</dbReference>
<dbReference type="InterPro" id="IPR050228">
    <property type="entry name" value="Carboxylesterase_BioH"/>
</dbReference>
<comment type="caution">
    <text evidence="2">The sequence shown here is derived from an EMBL/GenBank/DDBJ whole genome shotgun (WGS) entry which is preliminary data.</text>
</comment>
<gene>
    <name evidence="2" type="ORF">FB561_4673</name>
</gene>
<dbReference type="SUPFAM" id="SSF53474">
    <property type="entry name" value="alpha/beta-Hydrolases"/>
    <property type="match status" value="1"/>
</dbReference>
<sequence length="261" mass="28481">MPVIALHNRRFHYEDSGGSGTPVLALHGSFGRGTTFARIAELLAPEYRVIAPDLRGHGLSEGGGPFGRDEFVADAAGFVEALELAPVLLLGHSLGGVTAYQLAARRPELVRAVVVEDVGAVTDVPEVEQPVLDVTRWPRSFSTYQEAVEFFAMTPAPGYFLESVVERGGRWELLYDLDELMAVQRGNTGAWWDDWVAVPRPLLLLRASKSFLLSSGQAAEMVARRPGTELVTLDCGHWIHREDPDGYVAAVRAFLAAVRTT</sequence>
<dbReference type="GO" id="GO:0003824">
    <property type="term" value="F:catalytic activity"/>
    <property type="evidence" value="ECO:0007669"/>
    <property type="project" value="InterPro"/>
</dbReference>
<dbReference type="Pfam" id="PF12697">
    <property type="entry name" value="Abhydrolase_6"/>
    <property type="match status" value="1"/>
</dbReference>
<dbReference type="Proteomes" id="UP000318380">
    <property type="component" value="Unassembled WGS sequence"/>
</dbReference>
<organism evidence="2 3">
    <name type="scientific">Kribbella amoyensis</name>
    <dbReference type="NCBI Taxonomy" id="996641"/>
    <lineage>
        <taxon>Bacteria</taxon>
        <taxon>Bacillati</taxon>
        <taxon>Actinomycetota</taxon>
        <taxon>Actinomycetes</taxon>
        <taxon>Propionibacteriales</taxon>
        <taxon>Kribbellaceae</taxon>
        <taxon>Kribbella</taxon>
    </lineage>
</organism>
<dbReference type="AlphaFoldDB" id="A0A561BX86"/>
<evidence type="ECO:0000259" key="1">
    <source>
        <dbReference type="Pfam" id="PF12697"/>
    </source>
</evidence>
<dbReference type="EMBL" id="VIVK01000001">
    <property type="protein sequence ID" value="TWD83510.1"/>
    <property type="molecule type" value="Genomic_DNA"/>
</dbReference>
<dbReference type="Gene3D" id="3.40.50.1820">
    <property type="entry name" value="alpha/beta hydrolase"/>
    <property type="match status" value="1"/>
</dbReference>
<evidence type="ECO:0000313" key="2">
    <source>
        <dbReference type="EMBL" id="TWD83510.1"/>
    </source>
</evidence>
<accession>A0A561BX86</accession>
<name>A0A561BX86_9ACTN</name>
<protein>
    <submittedName>
        <fullName evidence="2">Pimeloyl-ACP methyl ester carboxylesterase</fullName>
    </submittedName>
</protein>